<dbReference type="PANTHER" id="PTHR22950">
    <property type="entry name" value="AMINO ACID TRANSPORTER"/>
    <property type="match status" value="1"/>
</dbReference>
<comment type="subcellular location">
    <subcellularLocation>
        <location evidence="1">Membrane</location>
        <topology evidence="1">Multi-pass membrane protein</topology>
    </subcellularLocation>
</comment>
<reference evidence="7" key="1">
    <citation type="submission" date="2015-07" db="EMBL/GenBank/DDBJ databases">
        <title>Adaptation to a free-living lifestyle via gene acquisitions in the diplomonad Trepomonas sp. PC1.</title>
        <authorList>
            <person name="Xu F."/>
            <person name="Jerlstrom-Hultqvist J."/>
            <person name="Kolisko M."/>
            <person name="Simpson A.G.B."/>
            <person name="Roger A.J."/>
            <person name="Svard S.G."/>
            <person name="Andersson J.O."/>
        </authorList>
    </citation>
    <scope>NUCLEOTIDE SEQUENCE</scope>
    <source>
        <strain evidence="7">PC1</strain>
    </source>
</reference>
<sequence>MIDKSVNTNILWITISFTFLSSCFGAGLLSIPGIAVKMGILPFIIMNLFAVSFSLFCFYQIIQSQAQLNCKPRTMTYLISLHYGKIWLFFFDLSIIFCLLPISYIAVSADYFRNFLKTVAHLTVMDDPGWRMGMKFITCLCIMYPLTLIKTIKALSYIASLSIVFVFTSVGYVIVKFGIWKSTGEIIKGIHHDAPKVPIGPLNASMIPDVLTYICMFFSLYSMHASVVCVMYEYRNDFQVKNDVIKKQITKAIFYLTLPIAFTVYTGYGIIGVFMFDQEDCKTSTIPGCLNANSNVLLSFGEDIAAVVIELLFSIVVFVSFPCMLYPIRKSVIMFMKLDIDMNTKKGYLKYNAVGLGITLVCLFVAVFLDDVGQIQSFTANLLGIILYAMSGVMLWYKSGQKPENVIVGLNDDENDEEQLESNVESTKLTGETQEKAELIQHPKQITKQRTIMFWIYISLLVLLNIGAIGCQIYTWFR</sequence>
<dbReference type="GO" id="GO:0016020">
    <property type="term" value="C:membrane"/>
    <property type="evidence" value="ECO:0007669"/>
    <property type="project" value="UniProtKB-SubCell"/>
</dbReference>
<keyword evidence="3 5" id="KW-1133">Transmembrane helix</keyword>
<feature type="transmembrane region" description="Helical" evidence="5">
    <location>
        <begin position="83"/>
        <end position="109"/>
    </location>
</feature>
<feature type="transmembrane region" description="Helical" evidence="5">
    <location>
        <begin position="40"/>
        <end position="62"/>
    </location>
</feature>
<name>A0A146KEI2_9EUKA</name>
<protein>
    <submittedName>
        <fullName evidence="7">Amino acid transporter family protein</fullName>
    </submittedName>
</protein>
<evidence type="ECO:0000256" key="1">
    <source>
        <dbReference type="ARBA" id="ARBA00004141"/>
    </source>
</evidence>
<dbReference type="PANTHER" id="PTHR22950:SF652">
    <property type="entry name" value="TRANSMEMBRANE AMINO ACID TRANSPORTER FAMILY PROTEIN"/>
    <property type="match status" value="1"/>
</dbReference>
<organism evidence="7">
    <name type="scientific">Trepomonas sp. PC1</name>
    <dbReference type="NCBI Taxonomy" id="1076344"/>
    <lineage>
        <taxon>Eukaryota</taxon>
        <taxon>Metamonada</taxon>
        <taxon>Diplomonadida</taxon>
        <taxon>Hexamitidae</taxon>
        <taxon>Hexamitinae</taxon>
        <taxon>Trepomonas</taxon>
    </lineage>
</organism>
<feature type="transmembrane region" description="Helical" evidence="5">
    <location>
        <begin position="304"/>
        <end position="328"/>
    </location>
</feature>
<evidence type="ECO:0000259" key="6">
    <source>
        <dbReference type="Pfam" id="PF01490"/>
    </source>
</evidence>
<accession>A0A146KEI2</accession>
<feature type="transmembrane region" description="Helical" evidence="5">
    <location>
        <begin position="210"/>
        <end position="232"/>
    </location>
</feature>
<feature type="transmembrane region" description="Helical" evidence="5">
    <location>
        <begin position="154"/>
        <end position="175"/>
    </location>
</feature>
<feature type="transmembrane region" description="Helical" evidence="5">
    <location>
        <begin position="454"/>
        <end position="477"/>
    </location>
</feature>
<dbReference type="InterPro" id="IPR013057">
    <property type="entry name" value="AA_transpt_TM"/>
</dbReference>
<dbReference type="AlphaFoldDB" id="A0A146KEI2"/>
<evidence type="ECO:0000313" key="7">
    <source>
        <dbReference type="EMBL" id="JAP94075.1"/>
    </source>
</evidence>
<evidence type="ECO:0000256" key="4">
    <source>
        <dbReference type="ARBA" id="ARBA00023136"/>
    </source>
</evidence>
<feature type="transmembrane region" description="Helical" evidence="5">
    <location>
        <begin position="253"/>
        <end position="276"/>
    </location>
</feature>
<evidence type="ECO:0000256" key="3">
    <source>
        <dbReference type="ARBA" id="ARBA00022989"/>
    </source>
</evidence>
<feature type="transmembrane region" description="Helical" evidence="5">
    <location>
        <begin position="12"/>
        <end position="34"/>
    </location>
</feature>
<gene>
    <name evidence="7" type="ORF">TPC1_13400</name>
</gene>
<dbReference type="Pfam" id="PF01490">
    <property type="entry name" value="Aa_trans"/>
    <property type="match status" value="1"/>
</dbReference>
<dbReference type="EMBL" id="GDID01002531">
    <property type="protein sequence ID" value="JAP94075.1"/>
    <property type="molecule type" value="Transcribed_RNA"/>
</dbReference>
<feature type="transmembrane region" description="Helical" evidence="5">
    <location>
        <begin position="349"/>
        <end position="369"/>
    </location>
</feature>
<feature type="transmembrane region" description="Helical" evidence="5">
    <location>
        <begin position="375"/>
        <end position="397"/>
    </location>
</feature>
<keyword evidence="2 5" id="KW-0812">Transmembrane</keyword>
<keyword evidence="4 5" id="KW-0472">Membrane</keyword>
<proteinExistence type="predicted"/>
<feature type="domain" description="Amino acid transporter transmembrane" evidence="6">
    <location>
        <begin position="10"/>
        <end position="269"/>
    </location>
</feature>
<evidence type="ECO:0000256" key="2">
    <source>
        <dbReference type="ARBA" id="ARBA00022692"/>
    </source>
</evidence>
<dbReference type="GO" id="GO:0015179">
    <property type="term" value="F:L-amino acid transmembrane transporter activity"/>
    <property type="evidence" value="ECO:0007669"/>
    <property type="project" value="TreeGrafter"/>
</dbReference>
<feature type="transmembrane region" description="Helical" evidence="5">
    <location>
        <begin position="129"/>
        <end position="147"/>
    </location>
</feature>
<dbReference type="PROSITE" id="PS51257">
    <property type="entry name" value="PROKAR_LIPOPROTEIN"/>
    <property type="match status" value="1"/>
</dbReference>
<evidence type="ECO:0000256" key="5">
    <source>
        <dbReference type="SAM" id="Phobius"/>
    </source>
</evidence>